<keyword evidence="11" id="KW-0594">Phospholipid biosynthesis</keyword>
<dbReference type="GO" id="GO:0005524">
    <property type="term" value="F:ATP binding"/>
    <property type="evidence" value="ECO:0007669"/>
    <property type="project" value="UniProtKB-KW"/>
</dbReference>
<evidence type="ECO:0000256" key="6">
    <source>
        <dbReference type="ARBA" id="ARBA00022741"/>
    </source>
</evidence>
<evidence type="ECO:0000256" key="13">
    <source>
        <dbReference type="SAM" id="MobiDB-lite"/>
    </source>
</evidence>
<evidence type="ECO:0000256" key="11">
    <source>
        <dbReference type="ARBA" id="ARBA00023209"/>
    </source>
</evidence>
<dbReference type="GO" id="GO:0008654">
    <property type="term" value="P:phospholipid biosynthetic process"/>
    <property type="evidence" value="ECO:0007669"/>
    <property type="project" value="UniProtKB-KW"/>
</dbReference>
<evidence type="ECO:0000259" key="14">
    <source>
        <dbReference type="PROSITE" id="PS50146"/>
    </source>
</evidence>
<dbReference type="NCBIfam" id="NF009874">
    <property type="entry name" value="PRK13337.1"/>
    <property type="match status" value="1"/>
</dbReference>
<keyword evidence="12" id="KW-1208">Phospholipid metabolism</keyword>
<keyword evidence="3" id="KW-0444">Lipid biosynthesis</keyword>
<comment type="similarity">
    <text evidence="2">Belongs to the diacylglycerol/lipid kinase family.</text>
</comment>
<dbReference type="InterPro" id="IPR016064">
    <property type="entry name" value="NAD/diacylglycerol_kinase_sf"/>
</dbReference>
<organism evidence="15 16">
    <name type="scientific">Agrilactobacillus composti DSM 18527 = JCM 14202</name>
    <dbReference type="NCBI Taxonomy" id="1423734"/>
    <lineage>
        <taxon>Bacteria</taxon>
        <taxon>Bacillati</taxon>
        <taxon>Bacillota</taxon>
        <taxon>Bacilli</taxon>
        <taxon>Lactobacillales</taxon>
        <taxon>Lactobacillaceae</taxon>
        <taxon>Agrilactobacillus</taxon>
    </lineage>
</organism>
<dbReference type="AlphaFoldDB" id="X0PTG5"/>
<evidence type="ECO:0000256" key="5">
    <source>
        <dbReference type="ARBA" id="ARBA00022723"/>
    </source>
</evidence>
<dbReference type="PANTHER" id="PTHR12358">
    <property type="entry name" value="SPHINGOSINE KINASE"/>
    <property type="match status" value="1"/>
</dbReference>
<feature type="region of interest" description="Disordered" evidence="13">
    <location>
        <begin position="319"/>
        <end position="351"/>
    </location>
</feature>
<dbReference type="NCBIfam" id="TIGR00147">
    <property type="entry name" value="YegS/Rv2252/BmrU family lipid kinase"/>
    <property type="match status" value="1"/>
</dbReference>
<name>X0PTG5_9LACO</name>
<dbReference type="PROSITE" id="PS50146">
    <property type="entry name" value="DAGK"/>
    <property type="match status" value="1"/>
</dbReference>
<dbReference type="Proteomes" id="UP000051236">
    <property type="component" value="Unassembled WGS sequence"/>
</dbReference>
<keyword evidence="6" id="KW-0547">Nucleotide-binding</keyword>
<dbReference type="GO" id="GO:0046872">
    <property type="term" value="F:metal ion binding"/>
    <property type="evidence" value="ECO:0007669"/>
    <property type="project" value="UniProtKB-KW"/>
</dbReference>
<evidence type="ECO:0000256" key="3">
    <source>
        <dbReference type="ARBA" id="ARBA00022516"/>
    </source>
</evidence>
<dbReference type="Pfam" id="PF00781">
    <property type="entry name" value="DAGK_cat"/>
    <property type="match status" value="1"/>
</dbReference>
<evidence type="ECO:0000256" key="1">
    <source>
        <dbReference type="ARBA" id="ARBA00001946"/>
    </source>
</evidence>
<gene>
    <name evidence="15" type="ORF">FC83_GL000032</name>
</gene>
<evidence type="ECO:0000256" key="2">
    <source>
        <dbReference type="ARBA" id="ARBA00005983"/>
    </source>
</evidence>
<proteinExistence type="inferred from homology"/>
<dbReference type="InterPro" id="IPR017438">
    <property type="entry name" value="ATP-NAD_kinase_N"/>
</dbReference>
<keyword evidence="8" id="KW-0067">ATP-binding</keyword>
<keyword evidence="9" id="KW-0460">Magnesium</keyword>
<evidence type="ECO:0000256" key="8">
    <source>
        <dbReference type="ARBA" id="ARBA00022840"/>
    </source>
</evidence>
<keyword evidence="5" id="KW-0479">Metal-binding</keyword>
<dbReference type="InterPro" id="IPR045540">
    <property type="entry name" value="YegS/DAGK_C"/>
</dbReference>
<sequence length="351" mass="38198">MRVRARLIYNPTAGHETLLRSVGQILNILEKAGYEASAYQTTREPESAAKEAQRVAKEGFGLIVAAGGDGTINEVVNGIAGLKKRPKMAIIPAGTTNDYARALKIPREDPVEAAKIILKHQSVKMDVGKANDKYFINIAGGGFMTELTYEVPSQFKSILGYLAYVLKGAEMLPRMRATQMHLEYDQGVYDGPASMFFLAMTNSVGGMESLVPDASLDDGYFSLIVVKTSNLGEMLKLMALVLNGGRHIDNDNIIYVKTRKLYAKSKGGQRMMINLDGEYGGDAPMRFVNLKQHIEFFADVDAIPNAAITYDMPAALNAPETSDPVTPKIDAAHTLEAPKDAEKSAAESEDK</sequence>
<dbReference type="InterPro" id="IPR005218">
    <property type="entry name" value="Diacylglycerol/lipid_kinase"/>
</dbReference>
<keyword evidence="16" id="KW-1185">Reference proteome</keyword>
<accession>X0PTG5</accession>
<evidence type="ECO:0000256" key="10">
    <source>
        <dbReference type="ARBA" id="ARBA00023098"/>
    </source>
</evidence>
<dbReference type="Pfam" id="PF19279">
    <property type="entry name" value="YegS_C"/>
    <property type="match status" value="1"/>
</dbReference>
<keyword evidence="7" id="KW-0418">Kinase</keyword>
<dbReference type="EMBL" id="AZGA01000006">
    <property type="protein sequence ID" value="KRM36134.1"/>
    <property type="molecule type" value="Genomic_DNA"/>
</dbReference>
<dbReference type="RefSeq" id="WP_081763170.1">
    <property type="nucleotide sequence ID" value="NZ_AZGA01000006.1"/>
</dbReference>
<protein>
    <recommendedName>
        <fullName evidence="14">DAGKc domain-containing protein</fullName>
    </recommendedName>
</protein>
<dbReference type="SMART" id="SM00046">
    <property type="entry name" value="DAGKc"/>
    <property type="match status" value="1"/>
</dbReference>
<dbReference type="PATRIC" id="fig|1423734.3.peg.32"/>
<dbReference type="Gene3D" id="3.40.50.10330">
    <property type="entry name" value="Probable inorganic polyphosphate/atp-NAD kinase, domain 1"/>
    <property type="match status" value="1"/>
</dbReference>
<evidence type="ECO:0000313" key="16">
    <source>
        <dbReference type="Proteomes" id="UP000051236"/>
    </source>
</evidence>
<comment type="caution">
    <text evidence="15">The sequence shown here is derived from an EMBL/GenBank/DDBJ whole genome shotgun (WGS) entry which is preliminary data.</text>
</comment>
<evidence type="ECO:0000313" key="15">
    <source>
        <dbReference type="EMBL" id="KRM36134.1"/>
    </source>
</evidence>
<evidence type="ECO:0000256" key="7">
    <source>
        <dbReference type="ARBA" id="ARBA00022777"/>
    </source>
</evidence>
<evidence type="ECO:0000256" key="12">
    <source>
        <dbReference type="ARBA" id="ARBA00023264"/>
    </source>
</evidence>
<evidence type="ECO:0000256" key="9">
    <source>
        <dbReference type="ARBA" id="ARBA00022842"/>
    </source>
</evidence>
<comment type="cofactor">
    <cofactor evidence="1">
        <name>Mg(2+)</name>
        <dbReference type="ChEBI" id="CHEBI:18420"/>
    </cofactor>
</comment>
<keyword evidence="10" id="KW-0443">Lipid metabolism</keyword>
<evidence type="ECO:0000256" key="4">
    <source>
        <dbReference type="ARBA" id="ARBA00022679"/>
    </source>
</evidence>
<feature type="compositionally biased region" description="Basic and acidic residues" evidence="13">
    <location>
        <begin position="330"/>
        <end position="351"/>
    </location>
</feature>
<reference evidence="15 16" key="1">
    <citation type="journal article" date="2015" name="Genome Announc.">
        <title>Expanding the biotechnology potential of lactobacilli through comparative genomics of 213 strains and associated genera.</title>
        <authorList>
            <person name="Sun Z."/>
            <person name="Harris H.M."/>
            <person name="McCann A."/>
            <person name="Guo C."/>
            <person name="Argimon S."/>
            <person name="Zhang W."/>
            <person name="Yang X."/>
            <person name="Jeffery I.B."/>
            <person name="Cooney J.C."/>
            <person name="Kagawa T.F."/>
            <person name="Liu W."/>
            <person name="Song Y."/>
            <person name="Salvetti E."/>
            <person name="Wrobel A."/>
            <person name="Rasinkangas P."/>
            <person name="Parkhill J."/>
            <person name="Rea M.C."/>
            <person name="O'Sullivan O."/>
            <person name="Ritari J."/>
            <person name="Douillard F.P."/>
            <person name="Paul Ross R."/>
            <person name="Yang R."/>
            <person name="Briner A.E."/>
            <person name="Felis G.E."/>
            <person name="de Vos W.M."/>
            <person name="Barrangou R."/>
            <person name="Klaenhammer T.R."/>
            <person name="Caufield P.W."/>
            <person name="Cui Y."/>
            <person name="Zhang H."/>
            <person name="O'Toole P.W."/>
        </authorList>
    </citation>
    <scope>NUCLEOTIDE SEQUENCE [LARGE SCALE GENOMIC DNA]</scope>
    <source>
        <strain evidence="15 16">DSM 18527</strain>
    </source>
</reference>
<dbReference type="eggNOG" id="COG1597">
    <property type="taxonomic scope" value="Bacteria"/>
</dbReference>
<dbReference type="GO" id="GO:0004143">
    <property type="term" value="F:ATP-dependent diacylglycerol kinase activity"/>
    <property type="evidence" value="ECO:0007669"/>
    <property type="project" value="TreeGrafter"/>
</dbReference>
<dbReference type="GO" id="GO:0005886">
    <property type="term" value="C:plasma membrane"/>
    <property type="evidence" value="ECO:0007669"/>
    <property type="project" value="TreeGrafter"/>
</dbReference>
<keyword evidence="4" id="KW-0808">Transferase</keyword>
<dbReference type="NCBIfam" id="NF009603">
    <property type="entry name" value="PRK13055.1"/>
    <property type="match status" value="1"/>
</dbReference>
<dbReference type="SUPFAM" id="SSF111331">
    <property type="entry name" value="NAD kinase/diacylglycerol kinase-like"/>
    <property type="match status" value="1"/>
</dbReference>
<dbReference type="InterPro" id="IPR001206">
    <property type="entry name" value="Diacylglycerol_kinase_cat_dom"/>
</dbReference>
<dbReference type="OrthoDB" id="142078at2"/>
<dbReference type="STRING" id="1423734.FC83_GL000032"/>
<dbReference type="PANTHER" id="PTHR12358:SF106">
    <property type="entry name" value="LIPID KINASE YEGS"/>
    <property type="match status" value="1"/>
</dbReference>
<feature type="domain" description="DAGKc" evidence="14">
    <location>
        <begin position="1"/>
        <end position="134"/>
    </location>
</feature>
<dbReference type="InterPro" id="IPR050187">
    <property type="entry name" value="Lipid_Phosphate_FormReg"/>
</dbReference>
<dbReference type="Gene3D" id="2.60.200.40">
    <property type="match status" value="1"/>
</dbReference>